<organism evidence="1">
    <name type="scientific">Arundo donax</name>
    <name type="common">Giant reed</name>
    <name type="synonym">Donax arundinaceus</name>
    <dbReference type="NCBI Taxonomy" id="35708"/>
    <lineage>
        <taxon>Eukaryota</taxon>
        <taxon>Viridiplantae</taxon>
        <taxon>Streptophyta</taxon>
        <taxon>Embryophyta</taxon>
        <taxon>Tracheophyta</taxon>
        <taxon>Spermatophyta</taxon>
        <taxon>Magnoliopsida</taxon>
        <taxon>Liliopsida</taxon>
        <taxon>Poales</taxon>
        <taxon>Poaceae</taxon>
        <taxon>PACMAD clade</taxon>
        <taxon>Arundinoideae</taxon>
        <taxon>Arundineae</taxon>
        <taxon>Arundo</taxon>
    </lineage>
</organism>
<proteinExistence type="predicted"/>
<dbReference type="AlphaFoldDB" id="A0A0A9JPX4"/>
<reference evidence="1" key="2">
    <citation type="journal article" date="2015" name="Data Brief">
        <title>Shoot transcriptome of the giant reed, Arundo donax.</title>
        <authorList>
            <person name="Barrero R.A."/>
            <person name="Guerrero F.D."/>
            <person name="Moolhuijzen P."/>
            <person name="Goolsby J.A."/>
            <person name="Tidwell J."/>
            <person name="Bellgard S.E."/>
            <person name="Bellgard M.I."/>
        </authorList>
    </citation>
    <scope>NUCLEOTIDE SEQUENCE</scope>
    <source>
        <tissue evidence="1">Shoot tissue taken approximately 20 cm above the soil surface</tissue>
    </source>
</reference>
<protein>
    <submittedName>
        <fullName evidence="1">Uncharacterized protein</fullName>
    </submittedName>
</protein>
<reference evidence="1" key="1">
    <citation type="submission" date="2014-09" db="EMBL/GenBank/DDBJ databases">
        <authorList>
            <person name="Magalhaes I.L.F."/>
            <person name="Oliveira U."/>
            <person name="Santos F.R."/>
            <person name="Vidigal T.H.D.A."/>
            <person name="Brescovit A.D."/>
            <person name="Santos A.J."/>
        </authorList>
    </citation>
    <scope>NUCLEOTIDE SEQUENCE</scope>
    <source>
        <tissue evidence="1">Shoot tissue taken approximately 20 cm above the soil surface</tissue>
    </source>
</reference>
<dbReference type="EMBL" id="GBRH01194506">
    <property type="protein sequence ID" value="JAE03390.1"/>
    <property type="molecule type" value="Transcribed_RNA"/>
</dbReference>
<name>A0A0A9JPX4_ARUDO</name>
<evidence type="ECO:0000313" key="1">
    <source>
        <dbReference type="EMBL" id="JAE03390.1"/>
    </source>
</evidence>
<accession>A0A0A9JPX4</accession>
<sequence>MNSRTTNSGVHNCSLCRALESPNHCLEHLRIPSHHYSTAQVNLFLSDLRRLHPIHHQVGVLDYCILLKVLHGTQAFHHLVLVTSWVLQVHRSLVLHIIRLVYRLDCPMDEACLTPLQICQ</sequence>